<evidence type="ECO:0000256" key="3">
    <source>
        <dbReference type="ARBA" id="ARBA00017467"/>
    </source>
</evidence>
<dbReference type="EMBL" id="CAEY01000544">
    <property type="status" value="NOT_ANNOTATED_CDS"/>
    <property type="molecule type" value="Genomic_DNA"/>
</dbReference>
<keyword evidence="4 8" id="KW-0812">Transmembrane</keyword>
<reference evidence="9" key="2">
    <citation type="submission" date="2015-06" db="UniProtKB">
        <authorList>
            <consortium name="EnsemblMetazoa"/>
        </authorList>
    </citation>
    <scope>IDENTIFICATION</scope>
</reference>
<evidence type="ECO:0000256" key="4">
    <source>
        <dbReference type="ARBA" id="ARBA00022692"/>
    </source>
</evidence>
<dbReference type="OrthoDB" id="17098at2759"/>
<dbReference type="PANTHER" id="PTHR12154:SF4">
    <property type="entry name" value="UDP-N-ACETYLGLUCOSAMINE TRANSFERASE SUBUNIT ALG14 HOMOLOG"/>
    <property type="match status" value="1"/>
</dbReference>
<dbReference type="KEGG" id="tut:107367288"/>
<evidence type="ECO:0000313" key="10">
    <source>
        <dbReference type="Proteomes" id="UP000015104"/>
    </source>
</evidence>
<dbReference type="STRING" id="32264.T1KTK3"/>
<evidence type="ECO:0000256" key="8">
    <source>
        <dbReference type="SAM" id="Phobius"/>
    </source>
</evidence>
<dbReference type="GO" id="GO:0004577">
    <property type="term" value="F:N-acetylglucosaminyldiphosphodolichol N-acetylglucosaminyltransferase activity"/>
    <property type="evidence" value="ECO:0007669"/>
    <property type="project" value="TreeGrafter"/>
</dbReference>
<evidence type="ECO:0000256" key="6">
    <source>
        <dbReference type="ARBA" id="ARBA00022989"/>
    </source>
</evidence>
<dbReference type="eggNOG" id="KOG3339">
    <property type="taxonomic scope" value="Eukaryota"/>
</dbReference>
<dbReference type="InterPro" id="IPR013969">
    <property type="entry name" value="Oligosacch_biosynth_Alg14"/>
</dbReference>
<dbReference type="OMA" id="CRIVFIE"/>
<evidence type="ECO:0000256" key="5">
    <source>
        <dbReference type="ARBA" id="ARBA00022824"/>
    </source>
</evidence>
<organism evidence="9 10">
    <name type="scientific">Tetranychus urticae</name>
    <name type="common">Two-spotted spider mite</name>
    <dbReference type="NCBI Taxonomy" id="32264"/>
    <lineage>
        <taxon>Eukaryota</taxon>
        <taxon>Metazoa</taxon>
        <taxon>Ecdysozoa</taxon>
        <taxon>Arthropoda</taxon>
        <taxon>Chelicerata</taxon>
        <taxon>Arachnida</taxon>
        <taxon>Acari</taxon>
        <taxon>Acariformes</taxon>
        <taxon>Trombidiformes</taxon>
        <taxon>Prostigmata</taxon>
        <taxon>Eleutherengona</taxon>
        <taxon>Raphignathae</taxon>
        <taxon>Tetranychoidea</taxon>
        <taxon>Tetranychidae</taxon>
        <taxon>Tetranychus</taxon>
    </lineage>
</organism>
<dbReference type="Gene3D" id="3.40.50.2000">
    <property type="entry name" value="Glycogen Phosphorylase B"/>
    <property type="match status" value="1"/>
</dbReference>
<dbReference type="PANTHER" id="PTHR12154">
    <property type="entry name" value="GLYCOSYL TRANSFERASE-RELATED"/>
    <property type="match status" value="1"/>
</dbReference>
<feature type="transmembrane region" description="Helical" evidence="8">
    <location>
        <begin position="6"/>
        <end position="28"/>
    </location>
</feature>
<dbReference type="GO" id="GO:0043541">
    <property type="term" value="C:UDP-N-acetylglucosamine transferase complex"/>
    <property type="evidence" value="ECO:0007669"/>
    <property type="project" value="TreeGrafter"/>
</dbReference>
<evidence type="ECO:0000256" key="2">
    <source>
        <dbReference type="ARBA" id="ARBA00009731"/>
    </source>
</evidence>
<comment type="similarity">
    <text evidence="2">Belongs to the ALG14 family.</text>
</comment>
<dbReference type="Proteomes" id="UP000015104">
    <property type="component" value="Unassembled WGS sequence"/>
</dbReference>
<name>T1KTK3_TETUR</name>
<comment type="subcellular location">
    <subcellularLocation>
        <location evidence="1">Endoplasmic reticulum membrane</location>
        <topology evidence="1">Single-pass membrane protein</topology>
    </subcellularLocation>
</comment>
<keyword evidence="10" id="KW-1185">Reference proteome</keyword>
<dbReference type="GO" id="GO:0006488">
    <property type="term" value="P:dolichol-linked oligosaccharide biosynthetic process"/>
    <property type="evidence" value="ECO:0007669"/>
    <property type="project" value="InterPro"/>
</dbReference>
<keyword evidence="5" id="KW-0256">Endoplasmic reticulum</keyword>
<accession>T1KTK3</accession>
<evidence type="ECO:0000313" key="9">
    <source>
        <dbReference type="EnsemblMetazoa" id="tetur21g00070.1"/>
    </source>
</evidence>
<dbReference type="NCBIfam" id="NF041549">
    <property type="entry name" value="PssD"/>
    <property type="match status" value="1"/>
</dbReference>
<keyword evidence="6 8" id="KW-1133">Transmembrane helix</keyword>
<sequence>MSRYLIFSLPIFSVFSLILLFIFSFIIYRYRPKHRKPGKFVRTCVILGPGGHCREMLTLLEKVDFVHKFKPVMFIIGKEDKMSTEKLKNSKLSIEESSVKFIRRSRHVGQSYFTSIFTTLSSLFDSIKIILNFNCDLVICNGPGTCIPPMVAAYFIHRPTIVFVESFCRTKSLSLSGKIASYFADHVLVQWPELIKKYPKCKYIGLMV</sequence>
<dbReference type="SUPFAM" id="SSF53756">
    <property type="entry name" value="UDP-Glycosyltransferase/glycogen phosphorylase"/>
    <property type="match status" value="1"/>
</dbReference>
<evidence type="ECO:0000256" key="7">
    <source>
        <dbReference type="ARBA" id="ARBA00023136"/>
    </source>
</evidence>
<keyword evidence="7 8" id="KW-0472">Membrane</keyword>
<evidence type="ECO:0000256" key="1">
    <source>
        <dbReference type="ARBA" id="ARBA00004389"/>
    </source>
</evidence>
<dbReference type="HOGENOM" id="CLU_064541_2_0_1"/>
<protein>
    <recommendedName>
        <fullName evidence="3">UDP-N-acetylglucosamine transferase subunit ALG14</fullName>
    </recommendedName>
</protein>
<proteinExistence type="inferred from homology"/>
<gene>
    <name evidence="9" type="primary">107367288</name>
</gene>
<dbReference type="Pfam" id="PF08660">
    <property type="entry name" value="Alg14"/>
    <property type="match status" value="1"/>
</dbReference>
<dbReference type="AlphaFoldDB" id="T1KTK3"/>
<dbReference type="EnsemblMetazoa" id="tetur21g00070.1">
    <property type="protein sequence ID" value="tetur21g00070.1"/>
    <property type="gene ID" value="tetur21g00070"/>
</dbReference>
<reference evidence="10" key="1">
    <citation type="submission" date="2011-08" db="EMBL/GenBank/DDBJ databases">
        <authorList>
            <person name="Rombauts S."/>
        </authorList>
    </citation>
    <scope>NUCLEOTIDE SEQUENCE</scope>
    <source>
        <strain evidence="10">London</strain>
    </source>
</reference>